<accession>A0ABY7DFQ9</accession>
<reference evidence="2" key="1">
    <citation type="submission" date="2022-11" db="EMBL/GenBank/DDBJ databases">
        <title>Centuries of genome instability and evolution in soft-shell clam transmissible cancer (bioRxiv).</title>
        <authorList>
            <person name="Hart S.F.M."/>
            <person name="Yonemitsu M.A."/>
            <person name="Giersch R.M."/>
            <person name="Beal B.F."/>
            <person name="Arriagada G."/>
            <person name="Davis B.W."/>
            <person name="Ostrander E.A."/>
            <person name="Goff S.P."/>
            <person name="Metzger M.J."/>
        </authorList>
    </citation>
    <scope>NUCLEOTIDE SEQUENCE</scope>
    <source>
        <strain evidence="2">MELC-2E11</strain>
        <tissue evidence="2">Siphon/mantle</tissue>
    </source>
</reference>
<protein>
    <submittedName>
        <fullName evidence="2">FUR11-like protein</fullName>
    </submittedName>
</protein>
<dbReference type="Proteomes" id="UP001164746">
    <property type="component" value="Chromosome 1"/>
</dbReference>
<comment type="caution">
    <text evidence="1">Lacks conserved residue(s) required for the propagation of feature annotation.</text>
</comment>
<dbReference type="InterPro" id="IPR036852">
    <property type="entry name" value="Peptidase_S8/S53_dom_sf"/>
</dbReference>
<organism evidence="2 3">
    <name type="scientific">Mya arenaria</name>
    <name type="common">Soft-shell clam</name>
    <dbReference type="NCBI Taxonomy" id="6604"/>
    <lineage>
        <taxon>Eukaryota</taxon>
        <taxon>Metazoa</taxon>
        <taxon>Spiralia</taxon>
        <taxon>Lophotrochozoa</taxon>
        <taxon>Mollusca</taxon>
        <taxon>Bivalvia</taxon>
        <taxon>Autobranchia</taxon>
        <taxon>Heteroconchia</taxon>
        <taxon>Euheterodonta</taxon>
        <taxon>Imparidentia</taxon>
        <taxon>Neoheterodontei</taxon>
        <taxon>Myida</taxon>
        <taxon>Myoidea</taxon>
        <taxon>Myidae</taxon>
        <taxon>Mya</taxon>
    </lineage>
</organism>
<feature type="non-terminal residue" evidence="2">
    <location>
        <position position="159"/>
    </location>
</feature>
<proteinExistence type="inferred from homology"/>
<sequence length="159" mass="18273">VVDDLFIASYEKDTKKVFEETELQLLTESFHGMVKDIQQCRIMQNADLAIKNYPIEGFDVDYMSEDIQKTKTKREGTDQQERFEEEPYWDEGEGIDETWKLGITGEGITVAILDIGFTVDHPELQPNINKSLTFNVVTYDADVSAVLFHNYIGETIHKT</sequence>
<evidence type="ECO:0000256" key="1">
    <source>
        <dbReference type="PROSITE-ProRule" id="PRU01240"/>
    </source>
</evidence>
<keyword evidence="3" id="KW-1185">Reference proteome</keyword>
<comment type="similarity">
    <text evidence="1">Belongs to the peptidase S8 family.</text>
</comment>
<name>A0ABY7DFQ9_MYAAR</name>
<evidence type="ECO:0000313" key="3">
    <source>
        <dbReference type="Proteomes" id="UP001164746"/>
    </source>
</evidence>
<feature type="non-terminal residue" evidence="2">
    <location>
        <position position="1"/>
    </location>
</feature>
<dbReference type="SUPFAM" id="SSF52743">
    <property type="entry name" value="Subtilisin-like"/>
    <property type="match status" value="1"/>
</dbReference>
<dbReference type="PROSITE" id="PS51892">
    <property type="entry name" value="SUBTILASE"/>
    <property type="match status" value="1"/>
</dbReference>
<dbReference type="EMBL" id="CP111012">
    <property type="protein sequence ID" value="WAQ94918.1"/>
    <property type="molecule type" value="Genomic_DNA"/>
</dbReference>
<gene>
    <name evidence="2" type="ORF">MAR_007389</name>
</gene>
<dbReference type="Gene3D" id="3.40.50.200">
    <property type="entry name" value="Peptidase S8/S53 domain"/>
    <property type="match status" value="1"/>
</dbReference>
<evidence type="ECO:0000313" key="2">
    <source>
        <dbReference type="EMBL" id="WAQ94918.1"/>
    </source>
</evidence>